<name>A0ABV6AX13_9DEIO</name>
<accession>A0ABV6AX13</accession>
<proteinExistence type="predicted"/>
<comment type="caution">
    <text evidence="1">The sequence shown here is derived from an EMBL/GenBank/DDBJ whole genome shotgun (WGS) entry which is preliminary data.</text>
</comment>
<evidence type="ECO:0000313" key="1">
    <source>
        <dbReference type="EMBL" id="MFB9991235.1"/>
    </source>
</evidence>
<sequence>MSELEDLKVALEAIVPEEGKYNQRFSRFLNDMNAEAQRQSTELKGAATALVNIDSDASEIGWGGTFTVQLHRSSISNMELKAPLHIFQITADTYEIQIGTVAKIQANSGAQAMRQLLAWATNDAEEEAAALRGGKPTEKRQLN</sequence>
<dbReference type="EMBL" id="JBHLYR010000013">
    <property type="protein sequence ID" value="MFB9991235.1"/>
    <property type="molecule type" value="Genomic_DNA"/>
</dbReference>
<dbReference type="Proteomes" id="UP001589733">
    <property type="component" value="Unassembled WGS sequence"/>
</dbReference>
<evidence type="ECO:0000313" key="2">
    <source>
        <dbReference type="Proteomes" id="UP001589733"/>
    </source>
</evidence>
<gene>
    <name evidence="1" type="ORF">ACFFLM_04460</name>
</gene>
<reference evidence="1 2" key="1">
    <citation type="submission" date="2024-09" db="EMBL/GenBank/DDBJ databases">
        <authorList>
            <person name="Sun Q."/>
            <person name="Mori K."/>
        </authorList>
    </citation>
    <scope>NUCLEOTIDE SEQUENCE [LARGE SCALE GENOMIC DNA]</scope>
    <source>
        <strain evidence="1 2">JCM 13503</strain>
    </source>
</reference>
<keyword evidence="2" id="KW-1185">Reference proteome</keyword>
<protein>
    <submittedName>
        <fullName evidence="1">Uncharacterized protein</fullName>
    </submittedName>
</protein>
<dbReference type="RefSeq" id="WP_380005960.1">
    <property type="nucleotide sequence ID" value="NZ_JBHLYR010000013.1"/>
</dbReference>
<organism evidence="1 2">
    <name type="scientific">Deinococcus oregonensis</name>
    <dbReference type="NCBI Taxonomy" id="1805970"/>
    <lineage>
        <taxon>Bacteria</taxon>
        <taxon>Thermotogati</taxon>
        <taxon>Deinococcota</taxon>
        <taxon>Deinococci</taxon>
        <taxon>Deinococcales</taxon>
        <taxon>Deinococcaceae</taxon>
        <taxon>Deinococcus</taxon>
    </lineage>
</organism>